<reference evidence="1" key="1">
    <citation type="submission" date="2016-09" db="EMBL/GenBank/DDBJ databases">
        <title>The Complete Genome of Burkholderia sprentiae wsm5005.</title>
        <authorList>
            <person name="De Meyer S."/>
            <person name="Wang P."/>
            <person name="Terpolilli J."/>
        </authorList>
    </citation>
    <scope>NUCLEOTIDE SEQUENCE [LARGE SCALE GENOMIC DNA]</scope>
    <source>
        <strain evidence="1">WSM5005</strain>
    </source>
</reference>
<dbReference type="EMBL" id="CP017561">
    <property type="protein sequence ID" value="QXE07205.1"/>
    <property type="molecule type" value="Genomic_DNA"/>
</dbReference>
<evidence type="ECO:0000313" key="2">
    <source>
        <dbReference type="Proteomes" id="UP000179860"/>
    </source>
</evidence>
<dbReference type="Proteomes" id="UP000179860">
    <property type="component" value="Chromosome 1"/>
</dbReference>
<accession>A0A8F4KIB6</accession>
<sequence>MSRRGIANASSLSAFAATVVTPVMCAVARIMLPHVQTLLAHPTRDASKHSLPLYA</sequence>
<evidence type="ECO:0000313" key="1">
    <source>
        <dbReference type="EMBL" id="QXE07205.1"/>
    </source>
</evidence>
<dbReference type="RefSeq" id="WP_154671811.1">
    <property type="nucleotide sequence ID" value="NZ_CP017561.2"/>
</dbReference>
<organism evidence="1 2">
    <name type="scientific">Paraburkholderia sprentiae WSM5005</name>
    <dbReference type="NCBI Taxonomy" id="754502"/>
    <lineage>
        <taxon>Bacteria</taxon>
        <taxon>Pseudomonadati</taxon>
        <taxon>Pseudomonadota</taxon>
        <taxon>Betaproteobacteria</taxon>
        <taxon>Burkholderiales</taxon>
        <taxon>Burkholderiaceae</taxon>
        <taxon>Paraburkholderia</taxon>
    </lineage>
</organism>
<dbReference type="AlphaFoldDB" id="A0A8F4KIB6"/>
<proteinExistence type="predicted"/>
<gene>
    <name evidence="1" type="ORF">BJG93_35070</name>
</gene>
<keyword evidence="2" id="KW-1185">Reference proteome</keyword>
<name>A0A8F4KIB6_9BURK</name>
<protein>
    <submittedName>
        <fullName evidence="1">Uncharacterized protein</fullName>
    </submittedName>
</protein>
<dbReference type="KEGG" id="pspw:BJG93_35070"/>